<dbReference type="GO" id="GO:0005634">
    <property type="term" value="C:nucleus"/>
    <property type="evidence" value="ECO:0007669"/>
    <property type="project" value="UniProtKB-SubCell"/>
</dbReference>
<dbReference type="AlphaFoldDB" id="A0A9P8V5C9"/>
<dbReference type="OrthoDB" id="5319341at2759"/>
<dbReference type="GO" id="GO:0008270">
    <property type="term" value="F:zinc ion binding"/>
    <property type="evidence" value="ECO:0007669"/>
    <property type="project" value="InterPro"/>
</dbReference>
<dbReference type="SUPFAM" id="SSF57701">
    <property type="entry name" value="Zn2/Cys6 DNA-binding domain"/>
    <property type="match status" value="1"/>
</dbReference>
<dbReference type="GO" id="GO:0045944">
    <property type="term" value="P:positive regulation of transcription by RNA polymerase II"/>
    <property type="evidence" value="ECO:0007669"/>
    <property type="project" value="TreeGrafter"/>
</dbReference>
<gene>
    <name evidence="5" type="ORF">F5X68DRAFT_139772</name>
</gene>
<dbReference type="GO" id="GO:0000976">
    <property type="term" value="F:transcription cis-regulatory region binding"/>
    <property type="evidence" value="ECO:0007669"/>
    <property type="project" value="TreeGrafter"/>
</dbReference>
<dbReference type="InterPro" id="IPR036864">
    <property type="entry name" value="Zn2-C6_fun-type_DNA-bd_sf"/>
</dbReference>
<feature type="domain" description="Zn(2)-C6 fungal-type" evidence="4">
    <location>
        <begin position="27"/>
        <end position="57"/>
    </location>
</feature>
<evidence type="ECO:0000313" key="6">
    <source>
        <dbReference type="Proteomes" id="UP000770015"/>
    </source>
</evidence>
<dbReference type="CDD" id="cd00067">
    <property type="entry name" value="GAL4"/>
    <property type="match status" value="1"/>
</dbReference>
<dbReference type="Proteomes" id="UP000770015">
    <property type="component" value="Unassembled WGS sequence"/>
</dbReference>
<dbReference type="CDD" id="cd12148">
    <property type="entry name" value="fungal_TF_MHR"/>
    <property type="match status" value="1"/>
</dbReference>
<dbReference type="Pfam" id="PF11951">
    <property type="entry name" value="Fungal_trans_2"/>
    <property type="match status" value="1"/>
</dbReference>
<dbReference type="SMART" id="SM00066">
    <property type="entry name" value="GAL4"/>
    <property type="match status" value="1"/>
</dbReference>
<dbReference type="PANTHER" id="PTHR37534">
    <property type="entry name" value="TRANSCRIPTIONAL ACTIVATOR PROTEIN UGA3"/>
    <property type="match status" value="1"/>
</dbReference>
<feature type="region of interest" description="Disordered" evidence="3">
    <location>
        <begin position="59"/>
        <end position="80"/>
    </location>
</feature>
<dbReference type="GO" id="GO:0000981">
    <property type="term" value="F:DNA-binding transcription factor activity, RNA polymerase II-specific"/>
    <property type="evidence" value="ECO:0007669"/>
    <property type="project" value="InterPro"/>
</dbReference>
<dbReference type="EMBL" id="JAGSXJ010000023">
    <property type="protein sequence ID" value="KAH6676863.1"/>
    <property type="molecule type" value="Genomic_DNA"/>
</dbReference>
<name>A0A9P8V5C9_9PEZI</name>
<comment type="caution">
    <text evidence="5">The sequence shown here is derived from an EMBL/GenBank/DDBJ whole genome shotgun (WGS) entry which is preliminary data.</text>
</comment>
<dbReference type="PROSITE" id="PS00463">
    <property type="entry name" value="ZN2_CY6_FUNGAL_1"/>
    <property type="match status" value="1"/>
</dbReference>
<dbReference type="PANTHER" id="PTHR37534:SF3">
    <property type="entry name" value="ZN(II)2CYS6 TRANSCRIPTION FACTOR (EUROFUNG)"/>
    <property type="match status" value="1"/>
</dbReference>
<reference evidence="5" key="1">
    <citation type="journal article" date="2021" name="Nat. Commun.">
        <title>Genetic determinants of endophytism in the Arabidopsis root mycobiome.</title>
        <authorList>
            <person name="Mesny F."/>
            <person name="Miyauchi S."/>
            <person name="Thiergart T."/>
            <person name="Pickel B."/>
            <person name="Atanasova L."/>
            <person name="Karlsson M."/>
            <person name="Huettel B."/>
            <person name="Barry K.W."/>
            <person name="Haridas S."/>
            <person name="Chen C."/>
            <person name="Bauer D."/>
            <person name="Andreopoulos W."/>
            <person name="Pangilinan J."/>
            <person name="LaButti K."/>
            <person name="Riley R."/>
            <person name="Lipzen A."/>
            <person name="Clum A."/>
            <person name="Drula E."/>
            <person name="Henrissat B."/>
            <person name="Kohler A."/>
            <person name="Grigoriev I.V."/>
            <person name="Martin F.M."/>
            <person name="Hacquard S."/>
        </authorList>
    </citation>
    <scope>NUCLEOTIDE SEQUENCE</scope>
    <source>
        <strain evidence="5">MPI-SDFR-AT-0117</strain>
    </source>
</reference>
<proteinExistence type="predicted"/>
<keyword evidence="6" id="KW-1185">Reference proteome</keyword>
<evidence type="ECO:0000256" key="1">
    <source>
        <dbReference type="ARBA" id="ARBA00004123"/>
    </source>
</evidence>
<dbReference type="InterPro" id="IPR021858">
    <property type="entry name" value="Fun_TF"/>
</dbReference>
<evidence type="ECO:0000259" key="4">
    <source>
        <dbReference type="PROSITE" id="PS50048"/>
    </source>
</evidence>
<accession>A0A9P8V5C9</accession>
<protein>
    <recommendedName>
        <fullName evidence="4">Zn(2)-C6 fungal-type domain-containing protein</fullName>
    </recommendedName>
</protein>
<sequence>MACGDAQSPINSRVRPSRARGLRTNTGCITCRHRRVKCDEKKPQCGQCSKSSRSCVYTRPKAPRRTDRNSPRSPAQDEAGCHEQFSLAVSGIPDTPTLDNLPYLSDSGFMDSPCLAYPGWLSDQESIAVGAASEWYNLNAQDAIAGFEKGAALCPDPWRFDTTSIFARHDAEGIRLEAGVEAHGFGRLASPEAREQGGHPTEPWSTKEPIVLGEDEQALLRYYVVVVGPILDLMDLSMQFTNVVPHLAMHNIGLLKGIFAISARHQSVQLGNVRFSTVFGGKVNGRVETEIDHRSNLEAEAAQYYNETLHHLSRNLLHPLFADSLELVATAILISAYEMFHASDATGVKNWERHLRGGFWIQRTQDNNAETESDLRRASWCSWVRQDIWAAFREGRRTLTVFEPQRPLEGLSAEQLATRIILIAARCVDFAAEAPSQSDLDLKVCAGRGQALLQELERWNRLLPDSFRPICAAAVRSSMFPPLWVHPPAFAAAVQMFHFARIVVLLNQPTMGGRNAHHQRQWLLDESVDTICGIAQVGEGAPSAWLNAQALYVAGLAVQSAERKEALMTILQRCRNAVGISCDRLVEDLRAVWASDKPKFSHIV</sequence>
<dbReference type="InterPro" id="IPR001138">
    <property type="entry name" value="Zn2Cys6_DnaBD"/>
</dbReference>
<evidence type="ECO:0000256" key="2">
    <source>
        <dbReference type="ARBA" id="ARBA00023242"/>
    </source>
</evidence>
<dbReference type="PROSITE" id="PS50048">
    <property type="entry name" value="ZN2_CY6_FUNGAL_2"/>
    <property type="match status" value="1"/>
</dbReference>
<evidence type="ECO:0000313" key="5">
    <source>
        <dbReference type="EMBL" id="KAH6676863.1"/>
    </source>
</evidence>
<keyword evidence="2" id="KW-0539">Nucleus</keyword>
<organism evidence="5 6">
    <name type="scientific">Plectosphaerella plurivora</name>
    <dbReference type="NCBI Taxonomy" id="936078"/>
    <lineage>
        <taxon>Eukaryota</taxon>
        <taxon>Fungi</taxon>
        <taxon>Dikarya</taxon>
        <taxon>Ascomycota</taxon>
        <taxon>Pezizomycotina</taxon>
        <taxon>Sordariomycetes</taxon>
        <taxon>Hypocreomycetidae</taxon>
        <taxon>Glomerellales</taxon>
        <taxon>Plectosphaerellaceae</taxon>
        <taxon>Plectosphaerella</taxon>
    </lineage>
</organism>
<dbReference type="Gene3D" id="4.10.240.10">
    <property type="entry name" value="Zn(2)-C6 fungal-type DNA-binding domain"/>
    <property type="match status" value="1"/>
</dbReference>
<comment type="subcellular location">
    <subcellularLocation>
        <location evidence="1">Nucleus</location>
    </subcellularLocation>
</comment>
<evidence type="ECO:0000256" key="3">
    <source>
        <dbReference type="SAM" id="MobiDB-lite"/>
    </source>
</evidence>
<dbReference type="Pfam" id="PF00172">
    <property type="entry name" value="Zn_clus"/>
    <property type="match status" value="1"/>
</dbReference>